<sequence length="235" mass="26137">MNANTPRPPLGCSRSVDSNQQGPHEQLLSCVDKHRAHAFQKPIADFNQAAFNLAAQLYQAHGGPLILDSCCGVGVSTRLLAEQHPDHLVLGLDRSAARLDKKLGPLPPNAHLIRTDLADFWRLAATAGWQPEQHYLLYPNPYPKSKDLKLRWHGHPVFPSLLALGGRLISRSNWLLYLQEMEIALTHCGFAPQLTELPPQPQPLTAFERKYQLSGQTLWQIECRLDASPAAPSTQ</sequence>
<keyword evidence="10" id="KW-1185">Reference proteome</keyword>
<dbReference type="GO" id="GO:0032259">
    <property type="term" value="P:methylation"/>
    <property type="evidence" value="ECO:0007669"/>
    <property type="project" value="UniProtKB-KW"/>
</dbReference>
<feature type="region of interest" description="Disordered" evidence="8">
    <location>
        <begin position="1"/>
        <end position="24"/>
    </location>
</feature>
<dbReference type="CDD" id="cd02440">
    <property type="entry name" value="AdoMet_MTases"/>
    <property type="match status" value="1"/>
</dbReference>
<gene>
    <name evidence="9" type="ORF">V6U78_03885</name>
</gene>
<evidence type="ECO:0000313" key="9">
    <source>
        <dbReference type="EMBL" id="MFK7160176.1"/>
    </source>
</evidence>
<evidence type="ECO:0000256" key="5">
    <source>
        <dbReference type="ARBA" id="ARBA00022679"/>
    </source>
</evidence>
<dbReference type="Proteomes" id="UP001621714">
    <property type="component" value="Unassembled WGS sequence"/>
</dbReference>
<evidence type="ECO:0000256" key="8">
    <source>
        <dbReference type="SAM" id="MobiDB-lite"/>
    </source>
</evidence>
<evidence type="ECO:0000313" key="10">
    <source>
        <dbReference type="Proteomes" id="UP001621714"/>
    </source>
</evidence>
<evidence type="ECO:0000256" key="4">
    <source>
        <dbReference type="ARBA" id="ARBA00022603"/>
    </source>
</evidence>
<dbReference type="GO" id="GO:0008168">
    <property type="term" value="F:methyltransferase activity"/>
    <property type="evidence" value="ECO:0007669"/>
    <property type="project" value="UniProtKB-KW"/>
</dbReference>
<keyword evidence="7" id="KW-0819">tRNA processing</keyword>
<dbReference type="InterPro" id="IPR003358">
    <property type="entry name" value="tRNA_(Gua-N-7)_MeTrfase_Trmb"/>
</dbReference>
<comment type="caution">
    <text evidence="9">The sequence shown here is derived from an EMBL/GenBank/DDBJ whole genome shotgun (WGS) entry which is preliminary data.</text>
</comment>
<dbReference type="Gene3D" id="3.40.50.150">
    <property type="entry name" value="Vaccinia Virus protein VP39"/>
    <property type="match status" value="1"/>
</dbReference>
<name>A0ABW8PW05_9GAMM</name>
<dbReference type="SUPFAM" id="SSF53335">
    <property type="entry name" value="S-adenosyl-L-methionine-dependent methyltransferases"/>
    <property type="match status" value="1"/>
</dbReference>
<dbReference type="InterPro" id="IPR029063">
    <property type="entry name" value="SAM-dependent_MTases_sf"/>
</dbReference>
<dbReference type="EMBL" id="JBANFI010000002">
    <property type="protein sequence ID" value="MFK7160176.1"/>
    <property type="molecule type" value="Genomic_DNA"/>
</dbReference>
<comment type="function">
    <text evidence="2">Catalyzes the formation of N(7)-methylguanine at position 46 (m7G46) in tRNA.</text>
</comment>
<dbReference type="Pfam" id="PF02390">
    <property type="entry name" value="Methyltransf_4"/>
    <property type="match status" value="1"/>
</dbReference>
<comment type="catalytic activity">
    <reaction evidence="1">
        <text>guanosine(46) in tRNA + S-adenosyl-L-methionine = N(7)-methylguanosine(46) in tRNA + S-adenosyl-L-homocysteine</text>
        <dbReference type="Rhea" id="RHEA:42708"/>
        <dbReference type="Rhea" id="RHEA-COMP:10188"/>
        <dbReference type="Rhea" id="RHEA-COMP:10189"/>
        <dbReference type="ChEBI" id="CHEBI:57856"/>
        <dbReference type="ChEBI" id="CHEBI:59789"/>
        <dbReference type="ChEBI" id="CHEBI:74269"/>
        <dbReference type="ChEBI" id="CHEBI:74480"/>
        <dbReference type="EC" id="2.1.1.33"/>
    </reaction>
</comment>
<dbReference type="PROSITE" id="PS51625">
    <property type="entry name" value="SAM_MT_TRMB"/>
    <property type="match status" value="1"/>
</dbReference>
<keyword evidence="5" id="KW-0808">Transferase</keyword>
<evidence type="ECO:0000256" key="6">
    <source>
        <dbReference type="ARBA" id="ARBA00022691"/>
    </source>
</evidence>
<evidence type="ECO:0000256" key="7">
    <source>
        <dbReference type="ARBA" id="ARBA00022694"/>
    </source>
</evidence>
<organism evidence="9 10">
    <name type="scientific">Marinospirillum alkalitolerans</name>
    <dbReference type="NCBI Taxonomy" id="3123374"/>
    <lineage>
        <taxon>Bacteria</taxon>
        <taxon>Pseudomonadati</taxon>
        <taxon>Pseudomonadota</taxon>
        <taxon>Gammaproteobacteria</taxon>
        <taxon>Oceanospirillales</taxon>
        <taxon>Oceanospirillaceae</taxon>
        <taxon>Marinospirillum</taxon>
    </lineage>
</organism>
<dbReference type="RefSeq" id="WP_405337401.1">
    <property type="nucleotide sequence ID" value="NZ_JBANFI010000002.1"/>
</dbReference>
<keyword evidence="4 9" id="KW-0489">Methyltransferase</keyword>
<evidence type="ECO:0000256" key="2">
    <source>
        <dbReference type="ARBA" id="ARBA00003015"/>
    </source>
</evidence>
<keyword evidence="6" id="KW-0949">S-adenosyl-L-methionine</keyword>
<reference evidence="9 10" key="1">
    <citation type="submission" date="2024-02" db="EMBL/GenBank/DDBJ databases">
        <title>Marinospirillum sp. MEB 164 isolated from Lonar lake sediment.</title>
        <authorList>
            <person name="Joshi A."/>
            <person name="Thite S."/>
        </authorList>
    </citation>
    <scope>NUCLEOTIDE SEQUENCE [LARGE SCALE GENOMIC DNA]</scope>
    <source>
        <strain evidence="9 10">MEB164</strain>
    </source>
</reference>
<proteinExistence type="predicted"/>
<dbReference type="EC" id="2.1.1.33" evidence="3"/>
<evidence type="ECO:0000256" key="1">
    <source>
        <dbReference type="ARBA" id="ARBA00000142"/>
    </source>
</evidence>
<accession>A0ABW8PW05</accession>
<evidence type="ECO:0000256" key="3">
    <source>
        <dbReference type="ARBA" id="ARBA00011977"/>
    </source>
</evidence>
<protein>
    <recommendedName>
        <fullName evidence="3">tRNA (guanine(46)-N(7))-methyltransferase</fullName>
        <ecNumber evidence="3">2.1.1.33</ecNumber>
    </recommendedName>
</protein>